<feature type="compositionally biased region" description="Low complexity" evidence="1">
    <location>
        <begin position="1"/>
        <end position="17"/>
    </location>
</feature>
<feature type="compositionally biased region" description="Basic and acidic residues" evidence="1">
    <location>
        <begin position="447"/>
        <end position="483"/>
    </location>
</feature>
<feature type="compositionally biased region" description="Low complexity" evidence="1">
    <location>
        <begin position="80"/>
        <end position="97"/>
    </location>
</feature>
<accession>A0A9K3PNQ1</accession>
<reference evidence="2" key="2">
    <citation type="submission" date="2021-04" db="EMBL/GenBank/DDBJ databases">
        <authorList>
            <person name="Podell S."/>
        </authorList>
    </citation>
    <scope>NUCLEOTIDE SEQUENCE</scope>
    <source>
        <strain evidence="2">Hildebrandi</strain>
    </source>
</reference>
<organism evidence="2 3">
    <name type="scientific">Nitzschia inconspicua</name>
    <dbReference type="NCBI Taxonomy" id="303405"/>
    <lineage>
        <taxon>Eukaryota</taxon>
        <taxon>Sar</taxon>
        <taxon>Stramenopiles</taxon>
        <taxon>Ochrophyta</taxon>
        <taxon>Bacillariophyta</taxon>
        <taxon>Bacillariophyceae</taxon>
        <taxon>Bacillariophycidae</taxon>
        <taxon>Bacillariales</taxon>
        <taxon>Bacillariaceae</taxon>
        <taxon>Nitzschia</taxon>
    </lineage>
</organism>
<dbReference type="AlphaFoldDB" id="A0A9K3PNQ1"/>
<feature type="compositionally biased region" description="Low complexity" evidence="1">
    <location>
        <begin position="270"/>
        <end position="293"/>
    </location>
</feature>
<name>A0A9K3PNQ1_9STRA</name>
<feature type="compositionally biased region" description="Low complexity" evidence="1">
    <location>
        <begin position="485"/>
        <end position="507"/>
    </location>
</feature>
<feature type="compositionally biased region" description="Basic and acidic residues" evidence="1">
    <location>
        <begin position="19"/>
        <end position="29"/>
    </location>
</feature>
<keyword evidence="3" id="KW-1185">Reference proteome</keyword>
<dbReference type="EMBL" id="JAGRRH010000016">
    <property type="protein sequence ID" value="KAG7354088.1"/>
    <property type="molecule type" value="Genomic_DNA"/>
</dbReference>
<feature type="compositionally biased region" description="Basic and acidic residues" evidence="1">
    <location>
        <begin position="109"/>
        <end position="127"/>
    </location>
</feature>
<evidence type="ECO:0000256" key="1">
    <source>
        <dbReference type="SAM" id="MobiDB-lite"/>
    </source>
</evidence>
<gene>
    <name evidence="2" type="ORF">IV203_003444</name>
</gene>
<feature type="compositionally biased region" description="Polar residues" evidence="1">
    <location>
        <begin position="426"/>
        <end position="446"/>
    </location>
</feature>
<feature type="region of interest" description="Disordered" evidence="1">
    <location>
        <begin position="166"/>
        <end position="293"/>
    </location>
</feature>
<evidence type="ECO:0000313" key="3">
    <source>
        <dbReference type="Proteomes" id="UP000693970"/>
    </source>
</evidence>
<feature type="region of interest" description="Disordered" evidence="1">
    <location>
        <begin position="319"/>
        <end position="527"/>
    </location>
</feature>
<feature type="compositionally biased region" description="Acidic residues" evidence="1">
    <location>
        <begin position="382"/>
        <end position="395"/>
    </location>
</feature>
<feature type="compositionally biased region" description="Polar residues" evidence="1">
    <location>
        <begin position="513"/>
        <end position="527"/>
    </location>
</feature>
<comment type="caution">
    <text evidence="2">The sequence shown here is derived from an EMBL/GenBank/DDBJ whole genome shotgun (WGS) entry which is preliminary data.</text>
</comment>
<feature type="compositionally biased region" description="Basic and acidic residues" evidence="1">
    <location>
        <begin position="236"/>
        <end position="255"/>
    </location>
</feature>
<evidence type="ECO:0000313" key="2">
    <source>
        <dbReference type="EMBL" id="KAG7354088.1"/>
    </source>
</evidence>
<feature type="compositionally biased region" description="Polar residues" evidence="1">
    <location>
        <begin position="38"/>
        <end position="54"/>
    </location>
</feature>
<feature type="compositionally biased region" description="Polar residues" evidence="1">
    <location>
        <begin position="326"/>
        <end position="342"/>
    </location>
</feature>
<feature type="compositionally biased region" description="Polar residues" evidence="1">
    <location>
        <begin position="98"/>
        <end position="108"/>
    </location>
</feature>
<feature type="compositionally biased region" description="Polar residues" evidence="1">
    <location>
        <begin position="204"/>
        <end position="232"/>
    </location>
</feature>
<sequence>MEMARSLSSASGNSSSRSRNRDLFRRSAPKEMILGSIAETSAPVSPSNDTTTVASDDDDEEIDFQVRPLERRDRSFLNNSARGSSATASASCRRALSVSSEQGSSSIRSFDKSKREKSLLMPRKLEQDVEENSDTGEPSPNRENLGMNKDDFAHLLDHLVVAPQRSRSMVDRIRRKSSLREEAASNEKAGTTSGTTSSRRSKSFVEQSSSLRKQWLQKSKSQVQAMLRSSNMKLPLDVDTKPSVTARREPRELSKDPTCAPQSIGKTVPSSSSSSVSSTSCSSATSSPSASGWSSKRSLVIECIIPREDLSREIKSGILSPAKPRSGQQAFRNPGSASSDILTSRKPRSNAGRKSSKHGRKIKDLKEEMKRFLQNEGSIKEESDENDDDGGDDHDNDDRSVCDSSVRSCSIEDSKRYLQPRRSMSRVLSMTKIESNESTPSSQQDSGPRRDLNRIQSDIKSDVNERVSDIHQDSRERSLDRVIDPSSGGSTTPTISNRKRASSPSPSRRNRPITNAPSSTPSKFSYQ</sequence>
<reference evidence="2" key="1">
    <citation type="journal article" date="2021" name="Sci. Rep.">
        <title>Diploid genomic architecture of Nitzschia inconspicua, an elite biomass production diatom.</title>
        <authorList>
            <person name="Oliver A."/>
            <person name="Podell S."/>
            <person name="Pinowska A."/>
            <person name="Traller J.C."/>
            <person name="Smith S.R."/>
            <person name="McClure R."/>
            <person name="Beliaev A."/>
            <person name="Bohutskyi P."/>
            <person name="Hill E.A."/>
            <person name="Rabines A."/>
            <person name="Zheng H."/>
            <person name="Allen L.Z."/>
            <person name="Kuo A."/>
            <person name="Grigoriev I.V."/>
            <person name="Allen A.E."/>
            <person name="Hazlebeck D."/>
            <person name="Allen E.E."/>
        </authorList>
    </citation>
    <scope>NUCLEOTIDE SEQUENCE</scope>
    <source>
        <strain evidence="2">Hildebrandi</strain>
    </source>
</reference>
<protein>
    <submittedName>
        <fullName evidence="2">Uncharacterized protein</fullName>
    </submittedName>
</protein>
<feature type="compositionally biased region" description="Basic and acidic residues" evidence="1">
    <location>
        <begin position="362"/>
        <end position="381"/>
    </location>
</feature>
<proteinExistence type="predicted"/>
<feature type="compositionally biased region" description="Polar residues" evidence="1">
    <location>
        <begin position="260"/>
        <end position="269"/>
    </location>
</feature>
<dbReference type="Proteomes" id="UP000693970">
    <property type="component" value="Unassembled WGS sequence"/>
</dbReference>
<feature type="compositionally biased region" description="Basic and acidic residues" evidence="1">
    <location>
        <begin position="168"/>
        <end position="185"/>
    </location>
</feature>
<feature type="region of interest" description="Disordered" evidence="1">
    <location>
        <begin position="1"/>
        <end position="150"/>
    </location>
</feature>